<accession>A0A8J6ZIB4</accession>
<dbReference type="Pfam" id="PF02675">
    <property type="entry name" value="AdoMet_dc"/>
    <property type="match status" value="1"/>
</dbReference>
<gene>
    <name evidence="11" type="ORF">IQ276_04210</name>
</gene>
<evidence type="ECO:0000256" key="8">
    <source>
        <dbReference type="ARBA" id="ARBA00023239"/>
    </source>
</evidence>
<keyword evidence="4" id="KW-0068">Autocatalytic cleavage</keyword>
<evidence type="ECO:0000313" key="12">
    <source>
        <dbReference type="Proteomes" id="UP000622533"/>
    </source>
</evidence>
<keyword evidence="6" id="KW-0620">Polyamine biosynthesis</keyword>
<evidence type="ECO:0000256" key="2">
    <source>
        <dbReference type="ARBA" id="ARBA00022691"/>
    </source>
</evidence>
<dbReference type="GO" id="GO:0004014">
    <property type="term" value="F:adenosylmethionine decarboxylase activity"/>
    <property type="evidence" value="ECO:0007669"/>
    <property type="project" value="InterPro"/>
</dbReference>
<dbReference type="SUPFAM" id="SSF56276">
    <property type="entry name" value="S-adenosylmethionine decarboxylase"/>
    <property type="match status" value="1"/>
</dbReference>
<keyword evidence="7" id="KW-0865">Zymogen</keyword>
<dbReference type="EMBL" id="JADEXS010000034">
    <property type="protein sequence ID" value="MBE9021695.1"/>
    <property type="molecule type" value="Genomic_DNA"/>
</dbReference>
<evidence type="ECO:0000256" key="4">
    <source>
        <dbReference type="ARBA" id="ARBA00022813"/>
    </source>
</evidence>
<evidence type="ECO:0000256" key="1">
    <source>
        <dbReference type="ARBA" id="ARBA00001928"/>
    </source>
</evidence>
<evidence type="ECO:0000256" key="5">
    <source>
        <dbReference type="ARBA" id="ARBA00023066"/>
    </source>
</evidence>
<evidence type="ECO:0000256" key="9">
    <source>
        <dbReference type="ARBA" id="ARBA00023270"/>
    </source>
</evidence>
<comment type="caution">
    <text evidence="11">The sequence shown here is derived from an EMBL/GenBank/DDBJ whole genome shotgun (WGS) entry which is preliminary data.</text>
</comment>
<dbReference type="AlphaFoldDB" id="A0A8J6ZIB4"/>
<evidence type="ECO:0000256" key="10">
    <source>
        <dbReference type="ARBA" id="ARBA00023317"/>
    </source>
</evidence>
<dbReference type="RefSeq" id="WP_193913925.1">
    <property type="nucleotide sequence ID" value="NZ_JADEXS020000001.1"/>
</dbReference>
<dbReference type="Gene3D" id="3.60.90.10">
    <property type="entry name" value="S-adenosylmethionine decarboxylase"/>
    <property type="match status" value="1"/>
</dbReference>
<sequence>MINSHHFSAILPASQAVFSWKTADFIEILKNAAQKAELTVIGELAFAFQPQGVSAVILLAESHIALHFWPEEAKVTIDIHICDYQKDNFEKALILTKLLTIEISESDKIADWKYLFISS</sequence>
<name>A0A8J6ZIB4_DESMC</name>
<keyword evidence="8" id="KW-0456">Lyase</keyword>
<dbReference type="PANTHER" id="PTHR33866">
    <property type="entry name" value="S-ADENOSYLMETHIONINE DECARBOXYLASE PROENZYME"/>
    <property type="match status" value="1"/>
</dbReference>
<keyword evidence="3" id="KW-0210">Decarboxylase</keyword>
<keyword evidence="2" id="KW-0949">S-adenosyl-L-methionine</keyword>
<keyword evidence="12" id="KW-1185">Reference proteome</keyword>
<comment type="cofactor">
    <cofactor evidence="1">
        <name>pyruvate</name>
        <dbReference type="ChEBI" id="CHEBI:15361"/>
    </cofactor>
</comment>
<evidence type="ECO:0000256" key="7">
    <source>
        <dbReference type="ARBA" id="ARBA00023145"/>
    </source>
</evidence>
<organism evidence="11 12">
    <name type="scientific">Desmonostoc muscorum LEGE 12446</name>
    <dbReference type="NCBI Taxonomy" id="1828758"/>
    <lineage>
        <taxon>Bacteria</taxon>
        <taxon>Bacillati</taxon>
        <taxon>Cyanobacteriota</taxon>
        <taxon>Cyanophyceae</taxon>
        <taxon>Nostocales</taxon>
        <taxon>Nostocaceae</taxon>
        <taxon>Desmonostoc</taxon>
    </lineage>
</organism>
<dbReference type="GO" id="GO:0005829">
    <property type="term" value="C:cytosol"/>
    <property type="evidence" value="ECO:0007669"/>
    <property type="project" value="TreeGrafter"/>
</dbReference>
<keyword evidence="10" id="KW-0670">Pyruvate</keyword>
<evidence type="ECO:0000313" key="11">
    <source>
        <dbReference type="EMBL" id="MBE9021695.1"/>
    </source>
</evidence>
<dbReference type="PANTHER" id="PTHR33866:SF2">
    <property type="entry name" value="S-ADENOSYLMETHIONINE DECARBOXYLASE PROENZYME"/>
    <property type="match status" value="1"/>
</dbReference>
<evidence type="ECO:0000256" key="6">
    <source>
        <dbReference type="ARBA" id="ARBA00023115"/>
    </source>
</evidence>
<dbReference type="GO" id="GO:0008295">
    <property type="term" value="P:spermidine biosynthetic process"/>
    <property type="evidence" value="ECO:0007669"/>
    <property type="project" value="UniProtKB-KW"/>
</dbReference>
<keyword evidence="9" id="KW-0704">Schiff base</keyword>
<protein>
    <submittedName>
        <fullName evidence="11">S-adenosylmethionine decarboxylase</fullName>
    </submittedName>
</protein>
<proteinExistence type="predicted"/>
<dbReference type="InterPro" id="IPR016067">
    <property type="entry name" value="S-AdoMet_deCO2ase_core"/>
</dbReference>
<dbReference type="Proteomes" id="UP000622533">
    <property type="component" value="Unassembled WGS sequence"/>
</dbReference>
<evidence type="ECO:0000256" key="3">
    <source>
        <dbReference type="ARBA" id="ARBA00022793"/>
    </source>
</evidence>
<keyword evidence="5" id="KW-0745">Spermidine biosynthesis</keyword>
<reference evidence="11" key="1">
    <citation type="submission" date="2020-10" db="EMBL/GenBank/DDBJ databases">
        <authorList>
            <person name="Castelo-Branco R."/>
            <person name="Eusebio N."/>
            <person name="Adriana R."/>
            <person name="Vieira A."/>
            <person name="Brugerolle De Fraissinette N."/>
            <person name="Rezende De Castro R."/>
            <person name="Schneider M.P."/>
            <person name="Vasconcelos V."/>
            <person name="Leao P.N."/>
        </authorList>
    </citation>
    <scope>NUCLEOTIDE SEQUENCE</scope>
    <source>
        <strain evidence="11">LEGE 12446</strain>
    </source>
</reference>
<dbReference type="InterPro" id="IPR003826">
    <property type="entry name" value="AdoMetDC_fam_prok"/>
</dbReference>